<dbReference type="EMBL" id="JBHRTN010000010">
    <property type="protein sequence ID" value="MFC3125598.1"/>
    <property type="molecule type" value="Genomic_DNA"/>
</dbReference>
<evidence type="ECO:0000313" key="3">
    <source>
        <dbReference type="EMBL" id="MFC3125598.1"/>
    </source>
</evidence>
<feature type="compositionally biased region" description="Pro residues" evidence="1">
    <location>
        <begin position="306"/>
        <end position="315"/>
    </location>
</feature>
<evidence type="ECO:0000259" key="2">
    <source>
        <dbReference type="Pfam" id="PF08239"/>
    </source>
</evidence>
<dbReference type="Pfam" id="PF08239">
    <property type="entry name" value="SH3_3"/>
    <property type="match status" value="1"/>
</dbReference>
<name>A0ABV7FYV4_9PROT</name>
<dbReference type="Proteomes" id="UP001595593">
    <property type="component" value="Unassembled WGS sequence"/>
</dbReference>
<feature type="domain" description="SH3b" evidence="2">
    <location>
        <begin position="416"/>
        <end position="466"/>
    </location>
</feature>
<dbReference type="Gene3D" id="2.30.30.40">
    <property type="entry name" value="SH3 Domains"/>
    <property type="match status" value="1"/>
</dbReference>
<feature type="compositionally biased region" description="Pro residues" evidence="1">
    <location>
        <begin position="351"/>
        <end position="363"/>
    </location>
</feature>
<feature type="compositionally biased region" description="Low complexity" evidence="1">
    <location>
        <begin position="9"/>
        <end position="18"/>
    </location>
</feature>
<dbReference type="RefSeq" id="WP_379596412.1">
    <property type="nucleotide sequence ID" value="NZ_JBHRTN010000010.1"/>
</dbReference>
<organism evidence="3 4">
    <name type="scientific">Teichococcus globiformis</name>
    <dbReference type="NCBI Taxonomy" id="2307229"/>
    <lineage>
        <taxon>Bacteria</taxon>
        <taxon>Pseudomonadati</taxon>
        <taxon>Pseudomonadota</taxon>
        <taxon>Alphaproteobacteria</taxon>
        <taxon>Acetobacterales</taxon>
        <taxon>Roseomonadaceae</taxon>
        <taxon>Roseomonas</taxon>
    </lineage>
</organism>
<sequence length="468" mass="48619">MQAPPSAPARPASVGAGPDARSPAVRPQGPSLPPDPALTGEYGPQPSVSEQRRAILPEAARVLESPEVERAYGDFLQAAIELSHAGMVFEMVHRPDPMLGALVPREPRNLTVSAVPEAALGKEAQTVVLMGVGFWEFLPGFFFGSDRIIDGRRMAMDVGSFRFTENSPSGDAEIIGHSENGPLAQYMRIDISGDGLVKSLAVSNVALGGAFVAAYRAYIEALAGYPYKLLHPYRQLSLPVQAPAPVAQPAERPSRPLQPAARAVPAAAAPRRSRAIWGWLAVPPLIGLAFFLGSLTTGGGSDGPQPSSPPQPQPVAPAQQSPATASPPVLAPVPEVALSEQPPVVEDPNGLPMPPPPAPPAPPRSAGATEAPSESAAAPPVIQAPGPRNLTLPGEAQPPAAGAAATAWRPGAIRQAANLRAAAFGGSPVLRVLPAGTPVRIVEESEGWLRLTSQEGESLGWVYNTLVR</sequence>
<feature type="compositionally biased region" description="Low complexity" evidence="1">
    <location>
        <begin position="393"/>
        <end position="403"/>
    </location>
</feature>
<feature type="compositionally biased region" description="Low complexity" evidence="1">
    <location>
        <begin position="316"/>
        <end position="329"/>
    </location>
</feature>
<evidence type="ECO:0000313" key="4">
    <source>
        <dbReference type="Proteomes" id="UP001595593"/>
    </source>
</evidence>
<protein>
    <submittedName>
        <fullName evidence="3">SH3 domain-containing protein</fullName>
    </submittedName>
</protein>
<proteinExistence type="predicted"/>
<feature type="region of interest" description="Disordered" evidence="1">
    <location>
        <begin position="1"/>
        <end position="48"/>
    </location>
</feature>
<accession>A0ABV7FYV4</accession>
<gene>
    <name evidence="3" type="ORF">ACFOD4_11030</name>
</gene>
<reference evidence="4" key="1">
    <citation type="journal article" date="2019" name="Int. J. Syst. Evol. Microbiol.">
        <title>The Global Catalogue of Microorganisms (GCM) 10K type strain sequencing project: providing services to taxonomists for standard genome sequencing and annotation.</title>
        <authorList>
            <consortium name="The Broad Institute Genomics Platform"/>
            <consortium name="The Broad Institute Genome Sequencing Center for Infectious Disease"/>
            <person name="Wu L."/>
            <person name="Ma J."/>
        </authorList>
    </citation>
    <scope>NUCLEOTIDE SEQUENCE [LARGE SCALE GENOMIC DNA]</scope>
    <source>
        <strain evidence="4">KCTC 52094</strain>
    </source>
</reference>
<comment type="caution">
    <text evidence="3">The sequence shown here is derived from an EMBL/GenBank/DDBJ whole genome shotgun (WGS) entry which is preliminary data.</text>
</comment>
<feature type="region of interest" description="Disordered" evidence="1">
    <location>
        <begin position="342"/>
        <end position="403"/>
    </location>
</feature>
<feature type="compositionally biased region" description="Low complexity" evidence="1">
    <location>
        <begin position="365"/>
        <end position="380"/>
    </location>
</feature>
<keyword evidence="4" id="KW-1185">Reference proteome</keyword>
<feature type="region of interest" description="Disordered" evidence="1">
    <location>
        <begin position="297"/>
        <end position="329"/>
    </location>
</feature>
<dbReference type="InterPro" id="IPR003646">
    <property type="entry name" value="SH3-like_bac-type"/>
</dbReference>
<evidence type="ECO:0000256" key="1">
    <source>
        <dbReference type="SAM" id="MobiDB-lite"/>
    </source>
</evidence>